<dbReference type="Proteomes" id="UP000297982">
    <property type="component" value="Unassembled WGS sequence"/>
</dbReference>
<gene>
    <name evidence="2" type="ORF">E4663_00785</name>
</gene>
<feature type="transmembrane region" description="Helical" evidence="1">
    <location>
        <begin position="33"/>
        <end position="61"/>
    </location>
</feature>
<dbReference type="EMBL" id="SRJC01000001">
    <property type="protein sequence ID" value="TGB03573.1"/>
    <property type="molecule type" value="Genomic_DNA"/>
</dbReference>
<comment type="caution">
    <text evidence="2">The sequence shown here is derived from an EMBL/GenBank/DDBJ whole genome shotgun (WGS) entry which is preliminary data.</text>
</comment>
<evidence type="ECO:0000313" key="3">
    <source>
        <dbReference type="Proteomes" id="UP000297982"/>
    </source>
</evidence>
<accession>A0A4Z0GZE1</accession>
<keyword evidence="1" id="KW-1133">Transmembrane helix</keyword>
<name>A0A4Z0GZE1_9BACI</name>
<keyword evidence="1" id="KW-0472">Membrane</keyword>
<protein>
    <submittedName>
        <fullName evidence="2">Uncharacterized protein</fullName>
    </submittedName>
</protein>
<feature type="transmembrane region" description="Helical" evidence="1">
    <location>
        <begin position="68"/>
        <end position="85"/>
    </location>
</feature>
<proteinExistence type="predicted"/>
<reference evidence="2 3" key="1">
    <citation type="journal article" date="2003" name="Int. J. Syst. Evol. Microbiol.">
        <title>Halobacillus salinus sp. nov., isolated from a salt lake on the coast of the East Sea in Korea.</title>
        <authorList>
            <person name="Yoon J.H."/>
            <person name="Kang K.H."/>
            <person name="Park Y.H."/>
        </authorList>
    </citation>
    <scope>NUCLEOTIDE SEQUENCE [LARGE SCALE GENOMIC DNA]</scope>
    <source>
        <strain evidence="2 3">HSL-3</strain>
    </source>
</reference>
<feature type="transmembrane region" description="Helical" evidence="1">
    <location>
        <begin position="7"/>
        <end position="27"/>
    </location>
</feature>
<evidence type="ECO:0000256" key="1">
    <source>
        <dbReference type="SAM" id="Phobius"/>
    </source>
</evidence>
<dbReference type="RefSeq" id="WP_135326304.1">
    <property type="nucleotide sequence ID" value="NZ_SRJC01000001.1"/>
</dbReference>
<sequence length="86" mass="9600">MKQPFSKWSAVLSIIAAVFFYMSYFIAPVNPEGSIVIVIQLLFFTSILAAVLSIIFSLIALIKKDRGFLKFVAPIVIVAVLFEFLL</sequence>
<organism evidence="2 3">
    <name type="scientific">Halobacillus salinus</name>
    <dbReference type="NCBI Taxonomy" id="192814"/>
    <lineage>
        <taxon>Bacteria</taxon>
        <taxon>Bacillati</taxon>
        <taxon>Bacillota</taxon>
        <taxon>Bacilli</taxon>
        <taxon>Bacillales</taxon>
        <taxon>Bacillaceae</taxon>
        <taxon>Halobacillus</taxon>
    </lineage>
</organism>
<evidence type="ECO:0000313" key="2">
    <source>
        <dbReference type="EMBL" id="TGB03573.1"/>
    </source>
</evidence>
<keyword evidence="1" id="KW-0812">Transmembrane</keyword>
<keyword evidence="3" id="KW-1185">Reference proteome</keyword>
<dbReference type="AlphaFoldDB" id="A0A4Z0GZE1"/>